<feature type="compositionally biased region" description="Polar residues" evidence="4">
    <location>
        <begin position="258"/>
        <end position="268"/>
    </location>
</feature>
<evidence type="ECO:0000256" key="3">
    <source>
        <dbReference type="SAM" id="Coils"/>
    </source>
</evidence>
<feature type="region of interest" description="Disordered" evidence="4">
    <location>
        <begin position="159"/>
        <end position="273"/>
    </location>
</feature>
<feature type="compositionally biased region" description="Basic and acidic residues" evidence="4">
    <location>
        <begin position="513"/>
        <end position="527"/>
    </location>
</feature>
<keyword evidence="2" id="KW-0539">Nucleus</keyword>
<dbReference type="InParanoid" id="A0A067QBS2"/>
<evidence type="ECO:0000256" key="1">
    <source>
        <dbReference type="ARBA" id="ARBA00004123"/>
    </source>
</evidence>
<feature type="compositionally biased region" description="Basic and acidic residues" evidence="4">
    <location>
        <begin position="402"/>
        <end position="418"/>
    </location>
</feature>
<name>A0A067QBS2_9AGAM</name>
<protein>
    <recommendedName>
        <fullName evidence="5">INO80 complex subunit F domain-containing protein</fullName>
    </recommendedName>
</protein>
<evidence type="ECO:0000256" key="2">
    <source>
        <dbReference type="ARBA" id="ARBA00023242"/>
    </source>
</evidence>
<feature type="compositionally biased region" description="Basic and acidic residues" evidence="4">
    <location>
        <begin position="472"/>
        <end position="499"/>
    </location>
</feature>
<dbReference type="GO" id="GO:0005634">
    <property type="term" value="C:nucleus"/>
    <property type="evidence" value="ECO:0007669"/>
    <property type="project" value="UniProtKB-SubCell"/>
</dbReference>
<feature type="compositionally biased region" description="Low complexity" evidence="4">
    <location>
        <begin position="229"/>
        <end position="248"/>
    </location>
</feature>
<feature type="compositionally biased region" description="Basic and acidic residues" evidence="4">
    <location>
        <begin position="362"/>
        <end position="384"/>
    </location>
</feature>
<dbReference type="Proteomes" id="UP000027265">
    <property type="component" value="Unassembled WGS sequence"/>
</dbReference>
<feature type="coiled-coil region" evidence="3">
    <location>
        <begin position="43"/>
        <end position="70"/>
    </location>
</feature>
<dbReference type="AlphaFoldDB" id="A0A067QBS2"/>
<dbReference type="Pfam" id="PF24245">
    <property type="entry name" value="INO80F"/>
    <property type="match status" value="1"/>
</dbReference>
<gene>
    <name evidence="6" type="ORF">JAAARDRAFT_187742</name>
</gene>
<dbReference type="STRING" id="933084.A0A067QBS2"/>
<evidence type="ECO:0000256" key="4">
    <source>
        <dbReference type="SAM" id="MobiDB-lite"/>
    </source>
</evidence>
<dbReference type="OrthoDB" id="10070927at2759"/>
<dbReference type="EMBL" id="KL197709">
    <property type="protein sequence ID" value="KDQ64414.1"/>
    <property type="molecule type" value="Genomic_DNA"/>
</dbReference>
<feature type="region of interest" description="Disordered" evidence="4">
    <location>
        <begin position="302"/>
        <end position="555"/>
    </location>
</feature>
<comment type="subcellular location">
    <subcellularLocation>
        <location evidence="1">Nucleus</location>
    </subcellularLocation>
</comment>
<evidence type="ECO:0000313" key="6">
    <source>
        <dbReference type="EMBL" id="KDQ64414.1"/>
    </source>
</evidence>
<evidence type="ECO:0000259" key="5">
    <source>
        <dbReference type="Pfam" id="PF24245"/>
    </source>
</evidence>
<keyword evidence="3" id="KW-0175">Coiled coil</keyword>
<proteinExistence type="predicted"/>
<dbReference type="InterPro" id="IPR056513">
    <property type="entry name" value="INO80F"/>
</dbReference>
<keyword evidence="7" id="KW-1185">Reference proteome</keyword>
<reference evidence="7" key="1">
    <citation type="journal article" date="2014" name="Proc. Natl. Acad. Sci. U.S.A.">
        <title>Extensive sampling of basidiomycete genomes demonstrates inadequacy of the white-rot/brown-rot paradigm for wood decay fungi.</title>
        <authorList>
            <person name="Riley R."/>
            <person name="Salamov A.A."/>
            <person name="Brown D.W."/>
            <person name="Nagy L.G."/>
            <person name="Floudas D."/>
            <person name="Held B.W."/>
            <person name="Levasseur A."/>
            <person name="Lombard V."/>
            <person name="Morin E."/>
            <person name="Otillar R."/>
            <person name="Lindquist E.A."/>
            <person name="Sun H."/>
            <person name="LaButti K.M."/>
            <person name="Schmutz J."/>
            <person name="Jabbour D."/>
            <person name="Luo H."/>
            <person name="Baker S.E."/>
            <person name="Pisabarro A.G."/>
            <person name="Walton J.D."/>
            <person name="Blanchette R.A."/>
            <person name="Henrissat B."/>
            <person name="Martin F."/>
            <person name="Cullen D."/>
            <person name="Hibbett D.S."/>
            <person name="Grigoriev I.V."/>
        </authorList>
    </citation>
    <scope>NUCLEOTIDE SEQUENCE [LARGE SCALE GENOMIC DNA]</scope>
    <source>
        <strain evidence="7">MUCL 33604</strain>
    </source>
</reference>
<evidence type="ECO:0000313" key="7">
    <source>
        <dbReference type="Proteomes" id="UP000027265"/>
    </source>
</evidence>
<feature type="region of interest" description="Disordered" evidence="4">
    <location>
        <begin position="126"/>
        <end position="147"/>
    </location>
</feature>
<dbReference type="HOGENOM" id="CLU_482322_0_0_1"/>
<sequence length="555" mass="61970">MSRHTSPTPPSLPYGQLYQAPTAVSSRQKSRAYTTGVAAGAEDVKYQSKYKELKRKVKEIEADNDKLFFKVLQAKRNIQRMRLERAILYERLSAIPPSPEMHGRHHPLPMPHAVPGQQTSSLVSVQMGPQPREHHDFPRPVDPNDPAYAEYIRTHENVRVIPGPDGRPIPIAEVTMGPGVAPPPHGLSPARHRSGSGHDAHRQLPPLPPLQQTHPIEGSRGHGVPPPNSRSHSGSSRSESRSHSSSRSRGQHDLPTPNLYTPNQSSPHMLQHQHDPLPLVHHNLQDPEDHEIDRRYEMHEPLNRHSGSQSPPPHLHMPTPSHPESLTPSPAHSRESVASRGSGRIHNHQRIGPGAHIHRMRPMRDSEQGRSQEWDRDHDRDASREPPSSSGRIPTPPFASRVRSEREFDAISRMREEAASPYGASGRLHHSRSVTPTGEDHSRPGSQPQLHERDLPRSYAARLDITNPDVDPQLRREMGSVDNRRPTTSEPRKRSHGEMELDDDNAPDGSRGVTDHRDHGPGGDDRRSKRPPPDGASPLHESEGRDDVDMDSTEA</sequence>
<accession>A0A067QBS2</accession>
<feature type="domain" description="INO80 complex subunit F" evidence="5">
    <location>
        <begin position="46"/>
        <end position="92"/>
    </location>
</feature>
<organism evidence="6 7">
    <name type="scientific">Jaapia argillacea MUCL 33604</name>
    <dbReference type="NCBI Taxonomy" id="933084"/>
    <lineage>
        <taxon>Eukaryota</taxon>
        <taxon>Fungi</taxon>
        <taxon>Dikarya</taxon>
        <taxon>Basidiomycota</taxon>
        <taxon>Agaricomycotina</taxon>
        <taxon>Agaricomycetes</taxon>
        <taxon>Agaricomycetidae</taxon>
        <taxon>Jaapiales</taxon>
        <taxon>Jaapiaceae</taxon>
        <taxon>Jaapia</taxon>
    </lineage>
</organism>